<feature type="region of interest" description="Disordered" evidence="2">
    <location>
        <begin position="201"/>
        <end position="220"/>
    </location>
</feature>
<evidence type="ECO:0000313" key="4">
    <source>
        <dbReference type="EMBL" id="CAI5799311.1"/>
    </source>
</evidence>
<evidence type="ECO:0000256" key="2">
    <source>
        <dbReference type="SAM" id="MobiDB-lite"/>
    </source>
</evidence>
<keyword evidence="5" id="KW-1185">Reference proteome</keyword>
<dbReference type="SMART" id="SM00343">
    <property type="entry name" value="ZnF_C2HC"/>
    <property type="match status" value="1"/>
</dbReference>
<keyword evidence="1" id="KW-0863">Zinc-finger</keyword>
<evidence type="ECO:0000256" key="1">
    <source>
        <dbReference type="PROSITE-ProRule" id="PRU00047"/>
    </source>
</evidence>
<dbReference type="PROSITE" id="PS50158">
    <property type="entry name" value="ZF_CCHC"/>
    <property type="match status" value="1"/>
</dbReference>
<keyword evidence="1" id="KW-0479">Metal-binding</keyword>
<dbReference type="Pfam" id="PF14223">
    <property type="entry name" value="Retrotran_gag_2"/>
    <property type="match status" value="1"/>
</dbReference>
<dbReference type="GO" id="GO:0008270">
    <property type="term" value="F:zinc ion binding"/>
    <property type="evidence" value="ECO:0007669"/>
    <property type="project" value="UniProtKB-KW"/>
</dbReference>
<organism evidence="4 5">
    <name type="scientific">Podarcis lilfordi</name>
    <name type="common">Lilford's wall lizard</name>
    <dbReference type="NCBI Taxonomy" id="74358"/>
    <lineage>
        <taxon>Eukaryota</taxon>
        <taxon>Metazoa</taxon>
        <taxon>Chordata</taxon>
        <taxon>Craniata</taxon>
        <taxon>Vertebrata</taxon>
        <taxon>Euteleostomi</taxon>
        <taxon>Lepidosauria</taxon>
        <taxon>Squamata</taxon>
        <taxon>Bifurcata</taxon>
        <taxon>Unidentata</taxon>
        <taxon>Episquamata</taxon>
        <taxon>Laterata</taxon>
        <taxon>Lacertibaenia</taxon>
        <taxon>Lacertidae</taxon>
        <taxon>Podarcis</taxon>
    </lineage>
</organism>
<dbReference type="Proteomes" id="UP001178461">
    <property type="component" value="Chromosome W"/>
</dbReference>
<dbReference type="AlphaFoldDB" id="A0AA35LN29"/>
<dbReference type="EMBL" id="OX395145">
    <property type="protein sequence ID" value="CAI5799311.1"/>
    <property type="molecule type" value="Genomic_DNA"/>
</dbReference>
<reference evidence="4" key="1">
    <citation type="submission" date="2022-12" db="EMBL/GenBank/DDBJ databases">
        <authorList>
            <person name="Alioto T."/>
            <person name="Alioto T."/>
            <person name="Gomez Garrido J."/>
        </authorList>
    </citation>
    <scope>NUCLEOTIDE SEQUENCE</scope>
</reference>
<evidence type="ECO:0000259" key="3">
    <source>
        <dbReference type="PROSITE" id="PS50158"/>
    </source>
</evidence>
<protein>
    <submittedName>
        <fullName evidence="4">Retrovirus-related Pol polyprotein from transposon TNT 1-94</fullName>
    </submittedName>
</protein>
<name>A0AA35LN29_9SAUR</name>
<gene>
    <name evidence="4" type="ORF">PODLI_1B041556</name>
</gene>
<accession>A0AA35LN29</accession>
<feature type="domain" description="CCHC-type" evidence="3">
    <location>
        <begin position="229"/>
        <end position="246"/>
    </location>
</feature>
<sequence length="277" mass="32053">MAFPFAMPFERLNNHNYLLRSRRMQATLQRVFLWESVDKPLLKPDAEDRDRDQRAKVTLILGLDDLQLPHVRRLDSARDVWLVLRNLHIRETANSKLSIRKALHKSELKPGVTMQNHLHDLQLKFVALQERGCNFPEEEKVCIILSSLPDCWDNLVLTLEAMCEEDLTLDYVTGRLLEEWQRREGKELSASSALSSDRLVRNAGSISEEKQPKQRTRATAGEEAAFAVRRCYRCGSTRHLRKQCPEEVVPESPKQHKQKKFGKKKQTTQLVTVECSV</sequence>
<proteinExistence type="predicted"/>
<dbReference type="InterPro" id="IPR001878">
    <property type="entry name" value="Znf_CCHC"/>
</dbReference>
<dbReference type="GO" id="GO:0003676">
    <property type="term" value="F:nucleic acid binding"/>
    <property type="evidence" value="ECO:0007669"/>
    <property type="project" value="InterPro"/>
</dbReference>
<evidence type="ECO:0000313" key="5">
    <source>
        <dbReference type="Proteomes" id="UP001178461"/>
    </source>
</evidence>
<keyword evidence="1" id="KW-0862">Zinc</keyword>